<dbReference type="InterPro" id="IPR036527">
    <property type="entry name" value="SCP2_sterol-bd_dom_sf"/>
</dbReference>
<dbReference type="SUPFAM" id="SSF55718">
    <property type="entry name" value="SCP-like"/>
    <property type="match status" value="1"/>
</dbReference>
<gene>
    <name evidence="1" type="primary">ubiJ</name>
    <name evidence="3" type="ORF">FU658_11620</name>
</gene>
<dbReference type="GO" id="GO:0006744">
    <property type="term" value="P:ubiquinone biosynthetic process"/>
    <property type="evidence" value="ECO:0007669"/>
    <property type="project" value="UniProtKB-UniRule"/>
</dbReference>
<keyword evidence="1" id="KW-0831">Ubiquinone biosynthesis</keyword>
<dbReference type="GO" id="GO:0005737">
    <property type="term" value="C:cytoplasm"/>
    <property type="evidence" value="ECO:0007669"/>
    <property type="project" value="UniProtKB-SubCell"/>
</dbReference>
<dbReference type="InterPro" id="IPR038989">
    <property type="entry name" value="UbiJ"/>
</dbReference>
<keyword evidence="1" id="KW-0963">Cytoplasm</keyword>
<dbReference type="InterPro" id="IPR003033">
    <property type="entry name" value="SCP2_sterol-bd_dom"/>
</dbReference>
<evidence type="ECO:0000313" key="4">
    <source>
        <dbReference type="Proteomes" id="UP000321248"/>
    </source>
</evidence>
<protein>
    <recommendedName>
        <fullName evidence="1">Ubiquinone biosynthesis accessory factor UbiJ</fullName>
    </recommendedName>
</protein>
<dbReference type="Pfam" id="PF02036">
    <property type="entry name" value="SCP2"/>
    <property type="match status" value="1"/>
</dbReference>
<evidence type="ECO:0000259" key="2">
    <source>
        <dbReference type="Pfam" id="PF02036"/>
    </source>
</evidence>
<proteinExistence type="inferred from homology"/>
<dbReference type="UniPathway" id="UPA00232"/>
<comment type="caution">
    <text evidence="3">The sequence shown here is derived from an EMBL/GenBank/DDBJ whole genome shotgun (WGS) entry which is preliminary data.</text>
</comment>
<feature type="domain" description="SCP2" evidence="2">
    <location>
        <begin position="24"/>
        <end position="122"/>
    </location>
</feature>
<comment type="similarity">
    <text evidence="1">Belongs to the UbiJ family.</text>
</comment>
<accession>A0A5C8KM21</accession>
<evidence type="ECO:0000313" key="3">
    <source>
        <dbReference type="EMBL" id="TXK60770.1"/>
    </source>
</evidence>
<dbReference type="AlphaFoldDB" id="A0A5C8KM21"/>
<comment type="subcellular location">
    <subcellularLocation>
        <location evidence="1">Cytoplasm</location>
    </subcellularLocation>
</comment>
<dbReference type="HAMAP" id="MF_02215">
    <property type="entry name" value="UbiJ"/>
    <property type="match status" value="1"/>
</dbReference>
<comment type="function">
    <text evidence="1">Required for ubiquinone (coenzyme Q) biosynthesis. Binds hydrophobic ubiquinone biosynthetic intermediates via its SCP2 domain and is essential for the stability of the Ubi complex. May constitute a docking platform where Ubi enzymes assemble and access their SCP2-bound polyprenyl substrates.</text>
</comment>
<dbReference type="PANTHER" id="PTHR38693:SF1">
    <property type="entry name" value="UBIQUINONE BIOSYNTHESIS ACCESSORY FACTOR UBIJ"/>
    <property type="match status" value="1"/>
</dbReference>
<dbReference type="EMBL" id="VRTS01000008">
    <property type="protein sequence ID" value="TXK60770.1"/>
    <property type="molecule type" value="Genomic_DNA"/>
</dbReference>
<evidence type="ECO:0000256" key="1">
    <source>
        <dbReference type="HAMAP-Rule" id="MF_02215"/>
    </source>
</evidence>
<reference evidence="3 4" key="1">
    <citation type="submission" date="2019-08" db="EMBL/GenBank/DDBJ databases">
        <authorList>
            <person name="Karlyshev A.V."/>
        </authorList>
    </citation>
    <scope>NUCLEOTIDE SEQUENCE [LARGE SCALE GENOMIC DNA]</scope>
    <source>
        <strain evidence="3 4">Alg18-2.2</strain>
    </source>
</reference>
<dbReference type="OrthoDB" id="5965909at2"/>
<dbReference type="RefSeq" id="WP_147892229.1">
    <property type="nucleotide sequence ID" value="NZ_VRTS01000008.1"/>
</dbReference>
<comment type="pathway">
    <text evidence="1">Cofactor biosynthesis; ubiquinone biosynthesis.</text>
</comment>
<keyword evidence="4" id="KW-1185">Reference proteome</keyword>
<name>A0A5C8KM21_9GAMM</name>
<sequence>MTARTPSPLDAFKPLAGRALQEVLNRLLALDPDAAHDLRALDGRRIELALVAPPLALAVTAREGRLQVGPAIDTPEADLSVRGTLAGLLGQFEAFRPREGLPPGSLRVSGDAELARRLRKLARDFDPDWERPFSDVFGEVLGARMARTLRDALRQGRGLASGMARDLADYVGEERGEIATGVELDIFHEAVDQLRDDVDRMARRVARLREAR</sequence>
<dbReference type="PANTHER" id="PTHR38693">
    <property type="entry name" value="UBIQUINONE BIOSYNTHESIS PROTEIN UBIJ"/>
    <property type="match status" value="1"/>
</dbReference>
<dbReference type="Proteomes" id="UP000321248">
    <property type="component" value="Unassembled WGS sequence"/>
</dbReference>
<organism evidence="3 4">
    <name type="scientific">Alkalisalibacterium limincola</name>
    <dbReference type="NCBI Taxonomy" id="2699169"/>
    <lineage>
        <taxon>Bacteria</taxon>
        <taxon>Pseudomonadati</taxon>
        <taxon>Pseudomonadota</taxon>
        <taxon>Gammaproteobacteria</taxon>
        <taxon>Lysobacterales</taxon>
        <taxon>Lysobacteraceae</taxon>
        <taxon>Alkalisalibacterium</taxon>
    </lineage>
</organism>